<dbReference type="PANTHER" id="PTHR46033:SF8">
    <property type="entry name" value="PROTEIN MAINTENANCE OF MERISTEMS-LIKE"/>
    <property type="match status" value="1"/>
</dbReference>
<name>A0A444Y5W5_ARAHY</name>
<dbReference type="GO" id="GO:0010073">
    <property type="term" value="P:meristem maintenance"/>
    <property type="evidence" value="ECO:0007669"/>
    <property type="project" value="InterPro"/>
</dbReference>
<gene>
    <name evidence="2" type="ORF">Ahy_B08g093346</name>
</gene>
<dbReference type="InterPro" id="IPR019557">
    <property type="entry name" value="AminoTfrase-like_pln_mobile"/>
</dbReference>
<organism evidence="2 3">
    <name type="scientific">Arachis hypogaea</name>
    <name type="common">Peanut</name>
    <dbReference type="NCBI Taxonomy" id="3818"/>
    <lineage>
        <taxon>Eukaryota</taxon>
        <taxon>Viridiplantae</taxon>
        <taxon>Streptophyta</taxon>
        <taxon>Embryophyta</taxon>
        <taxon>Tracheophyta</taxon>
        <taxon>Spermatophyta</taxon>
        <taxon>Magnoliopsida</taxon>
        <taxon>eudicotyledons</taxon>
        <taxon>Gunneridae</taxon>
        <taxon>Pentapetalae</taxon>
        <taxon>rosids</taxon>
        <taxon>fabids</taxon>
        <taxon>Fabales</taxon>
        <taxon>Fabaceae</taxon>
        <taxon>Papilionoideae</taxon>
        <taxon>50 kb inversion clade</taxon>
        <taxon>dalbergioids sensu lato</taxon>
        <taxon>Dalbergieae</taxon>
        <taxon>Pterocarpus clade</taxon>
        <taxon>Arachis</taxon>
    </lineage>
</organism>
<evidence type="ECO:0000313" key="3">
    <source>
        <dbReference type="Proteomes" id="UP000289738"/>
    </source>
</evidence>
<protein>
    <recommendedName>
        <fullName evidence="1">Aminotransferase-like plant mobile domain-containing protein</fullName>
    </recommendedName>
</protein>
<sequence length="310" mass="36292">MEHQLLGYEETLYRLDQAEHIAGKLDRAPQNLRIRRNLMTRPPEQIRPYLRRVGFEYEAYMLRLRIDDDPVSGCIGGWEQYHHGRTIEDFFYGELEQDPAEQRLLRYMKGYIIQLIGSILFPDASDSRVYIRWFPLLEDLEACGRLSWGSAVLAWLYRQMCHATEHGQRNLGDCISLLLSWAYHYIPLLRPGGFDTHRFPLVERWVQYLPNNARGEGRLRHCRRTLNRTGLLNVEWTPYADPQLHGLIPPTTAKAEASGVVVFPLLCFAIVEWHQVDWVVRQFGGLQHIPTWPLNIDDIHRMDGRFGRGE</sequence>
<dbReference type="PANTHER" id="PTHR46033">
    <property type="entry name" value="PROTEIN MAIN-LIKE 2"/>
    <property type="match status" value="1"/>
</dbReference>
<evidence type="ECO:0000259" key="1">
    <source>
        <dbReference type="Pfam" id="PF10536"/>
    </source>
</evidence>
<comment type="caution">
    <text evidence="2">The sequence shown here is derived from an EMBL/GenBank/DDBJ whole genome shotgun (WGS) entry which is preliminary data.</text>
</comment>
<dbReference type="AlphaFoldDB" id="A0A444Y5W5"/>
<dbReference type="Proteomes" id="UP000289738">
    <property type="component" value="Chromosome B08"/>
</dbReference>
<dbReference type="STRING" id="3818.A0A444Y5W5"/>
<accession>A0A444Y5W5</accession>
<dbReference type="InterPro" id="IPR044824">
    <property type="entry name" value="MAIN-like"/>
</dbReference>
<evidence type="ECO:0000313" key="2">
    <source>
        <dbReference type="EMBL" id="RYQ97310.1"/>
    </source>
</evidence>
<reference evidence="2 3" key="1">
    <citation type="submission" date="2019-01" db="EMBL/GenBank/DDBJ databases">
        <title>Sequencing of cultivated peanut Arachis hypogaea provides insights into genome evolution and oil improvement.</title>
        <authorList>
            <person name="Chen X."/>
        </authorList>
    </citation>
    <scope>NUCLEOTIDE SEQUENCE [LARGE SCALE GENOMIC DNA]</scope>
    <source>
        <strain evidence="3">cv. Fuhuasheng</strain>
        <tissue evidence="2">Leaves</tissue>
    </source>
</reference>
<keyword evidence="3" id="KW-1185">Reference proteome</keyword>
<feature type="domain" description="Aminotransferase-like plant mobile" evidence="1">
    <location>
        <begin position="108"/>
        <end position="292"/>
    </location>
</feature>
<proteinExistence type="predicted"/>
<dbReference type="Pfam" id="PF10536">
    <property type="entry name" value="PMD"/>
    <property type="match status" value="1"/>
</dbReference>
<dbReference type="EMBL" id="SDMP01000018">
    <property type="protein sequence ID" value="RYQ97310.1"/>
    <property type="molecule type" value="Genomic_DNA"/>
</dbReference>